<dbReference type="GO" id="GO:0003700">
    <property type="term" value="F:DNA-binding transcription factor activity"/>
    <property type="evidence" value="ECO:0007669"/>
    <property type="project" value="InterPro"/>
</dbReference>
<dbReference type="Pfam" id="PF01022">
    <property type="entry name" value="HTH_5"/>
    <property type="match status" value="1"/>
</dbReference>
<evidence type="ECO:0000313" key="3">
    <source>
        <dbReference type="Proteomes" id="UP000028501"/>
    </source>
</evidence>
<organism evidence="2 3">
    <name type="scientific">Archaeoglobus fulgidus DSM 8774</name>
    <dbReference type="NCBI Taxonomy" id="1344584"/>
    <lineage>
        <taxon>Archaea</taxon>
        <taxon>Methanobacteriati</taxon>
        <taxon>Methanobacteriota</taxon>
        <taxon>Archaeoglobi</taxon>
        <taxon>Archaeoglobales</taxon>
        <taxon>Archaeoglobaceae</taxon>
        <taxon>Archaeoglobus</taxon>
    </lineage>
</organism>
<dbReference type="InterPro" id="IPR036390">
    <property type="entry name" value="WH_DNA-bd_sf"/>
</dbReference>
<dbReference type="Gene3D" id="1.10.10.10">
    <property type="entry name" value="Winged helix-like DNA-binding domain superfamily/Winged helix DNA-binding domain"/>
    <property type="match status" value="1"/>
</dbReference>
<dbReference type="RefSeq" id="WP_010879347.1">
    <property type="nucleotide sequence ID" value="NZ_CP006577.1"/>
</dbReference>
<proteinExistence type="predicted"/>
<dbReference type="InterPro" id="IPR036388">
    <property type="entry name" value="WH-like_DNA-bd_sf"/>
</dbReference>
<evidence type="ECO:0000259" key="1">
    <source>
        <dbReference type="SMART" id="SM00418"/>
    </source>
</evidence>
<evidence type="ECO:0000313" key="2">
    <source>
        <dbReference type="EMBL" id="AIG98851.1"/>
    </source>
</evidence>
<accession>A0A075WFS8</accession>
<dbReference type="KEGG" id="afg:AFULGI_00021070"/>
<dbReference type="GeneID" id="24795595"/>
<name>A0A075WFS8_ARCFL</name>
<dbReference type="AlphaFoldDB" id="A0A075WFS8"/>
<dbReference type="InterPro" id="IPR011991">
    <property type="entry name" value="ArsR-like_HTH"/>
</dbReference>
<dbReference type="EMBL" id="CP006577">
    <property type="protein sequence ID" value="AIG98851.1"/>
    <property type="molecule type" value="Genomic_DNA"/>
</dbReference>
<dbReference type="SMR" id="A0A075WFS8"/>
<dbReference type="Proteomes" id="UP000028501">
    <property type="component" value="Chromosome"/>
</dbReference>
<dbReference type="CDD" id="cd00090">
    <property type="entry name" value="HTH_ARSR"/>
    <property type="match status" value="1"/>
</dbReference>
<gene>
    <name evidence="2" type="ORF">AFULGI_00021070</name>
</gene>
<reference evidence="2 3" key="1">
    <citation type="submission" date="2013-07" db="EMBL/GenBank/DDBJ databases">
        <title>Genome of Archaeoglobus fulgidus.</title>
        <authorList>
            <person name="Fiebig A."/>
            <person name="Birkeland N.-K."/>
        </authorList>
    </citation>
    <scope>NUCLEOTIDE SEQUENCE [LARGE SCALE GENOMIC DNA]</scope>
    <source>
        <strain evidence="2 3">DSM 8774</strain>
    </source>
</reference>
<protein>
    <submittedName>
        <fullName evidence="2">Putative transcriptional regulator</fullName>
    </submittedName>
</protein>
<dbReference type="SUPFAM" id="SSF46785">
    <property type="entry name" value="Winged helix' DNA-binding domain"/>
    <property type="match status" value="1"/>
</dbReference>
<dbReference type="InterPro" id="IPR001845">
    <property type="entry name" value="HTH_ArsR_DNA-bd_dom"/>
</dbReference>
<dbReference type="HOGENOM" id="CLU_2127695_0_0_2"/>
<feature type="domain" description="HTH arsR-type" evidence="1">
    <location>
        <begin position="22"/>
        <end position="92"/>
    </location>
</feature>
<dbReference type="SMART" id="SM00418">
    <property type="entry name" value="HTH_ARSR"/>
    <property type="match status" value="1"/>
</dbReference>
<sequence>MDWQHRECSFYVVNLHSEGAKALAAELSSEVGLKILKELYRNPLSVMDLSANLEIPVSTVQYHVNRLLELGVIREAERKLGKRLRDVKTYVYDKEGIIFLNCPEPSGDTTKSE</sequence>